<evidence type="ECO:0000256" key="11">
    <source>
        <dbReference type="SAM" id="Phobius"/>
    </source>
</evidence>
<dbReference type="InterPro" id="IPR003838">
    <property type="entry name" value="ABC3_permease_C"/>
</dbReference>
<dbReference type="GO" id="GO:0005886">
    <property type="term" value="C:plasma membrane"/>
    <property type="evidence" value="ECO:0007669"/>
    <property type="project" value="UniProtKB-SubCell"/>
</dbReference>
<name>A0A6L5GPW5_9FIRM</name>
<proteinExistence type="inferred from homology"/>
<keyword evidence="8 10" id="KW-0472">Membrane</keyword>
<protein>
    <recommendedName>
        <fullName evidence="3 10">Cell division protein FtsX</fullName>
    </recommendedName>
</protein>
<dbReference type="InterPro" id="IPR058204">
    <property type="entry name" value="FtsX_firmicutes-type"/>
</dbReference>
<dbReference type="Pfam" id="PF18075">
    <property type="entry name" value="FtsX_ECD"/>
    <property type="match status" value="1"/>
</dbReference>
<dbReference type="Proteomes" id="UP000473648">
    <property type="component" value="Unassembled WGS sequence"/>
</dbReference>
<reference evidence="14" key="1">
    <citation type="journal article" date="2020" name="Appl. Environ. Microbiol.">
        <title>Medium-Chain Fatty Acid Synthesis by 'Candidatus Weimeria bifida' gen. nov., sp. nov., and 'Candidatus Pseudoramibacter fermentans' sp. nov.</title>
        <authorList>
            <person name="Scarborough M.J."/>
            <person name="Myers K.S."/>
            <person name="Donohue T.J."/>
            <person name="Noguera D.R."/>
        </authorList>
    </citation>
    <scope>NUCLEOTIDE SEQUENCE</scope>
    <source>
        <strain evidence="14">EUB1.1</strain>
    </source>
</reference>
<evidence type="ECO:0000256" key="9">
    <source>
        <dbReference type="ARBA" id="ARBA00023306"/>
    </source>
</evidence>
<evidence type="ECO:0000256" key="4">
    <source>
        <dbReference type="ARBA" id="ARBA00022475"/>
    </source>
</evidence>
<evidence type="ECO:0000256" key="6">
    <source>
        <dbReference type="ARBA" id="ARBA00022692"/>
    </source>
</evidence>
<keyword evidence="9 10" id="KW-0131">Cell cycle</keyword>
<gene>
    <name evidence="14" type="ORF">FRC53_02350</name>
</gene>
<dbReference type="AlphaFoldDB" id="A0A6L5GPW5"/>
<evidence type="ECO:0000259" key="13">
    <source>
        <dbReference type="Pfam" id="PF18075"/>
    </source>
</evidence>
<evidence type="ECO:0000256" key="7">
    <source>
        <dbReference type="ARBA" id="ARBA00022989"/>
    </source>
</evidence>
<feature type="domain" description="FtsX extracellular" evidence="13">
    <location>
        <begin position="38"/>
        <end position="126"/>
    </location>
</feature>
<sequence>MSAASILSIVAALIILGIFVIFSANVQSVTQQVESKMELKVYVQNNLSQDQLKILNSKLKANEHVVSTKYVSADKALSDFSKSLKSYSGLLNGYNSSNNPMPASYNVKIDNAKNISAVRNYALGLNGYGVTDVKYGEEYVNALISFSHFSNIFSAVLIVILSVVSLFIVYNTIKLTCFARRKEIRVMRYVGATDWYIRAPFILEGAFLGALGAVIALAIIGFGYTGISNYIMKAVSMPMDAGVVSFSSMFAPLLAFCLVYGIAIGSLGSVFSMRKYLEA</sequence>
<evidence type="ECO:0000256" key="8">
    <source>
        <dbReference type="ARBA" id="ARBA00023136"/>
    </source>
</evidence>
<comment type="subcellular location">
    <subcellularLocation>
        <location evidence="1">Cell membrane</location>
        <topology evidence="1">Multi-pass membrane protein</topology>
    </subcellularLocation>
</comment>
<keyword evidence="4 10" id="KW-1003">Cell membrane</keyword>
<keyword evidence="6 11" id="KW-0812">Transmembrane</keyword>
<dbReference type="Gene3D" id="3.30.70.3040">
    <property type="match status" value="1"/>
</dbReference>
<dbReference type="GO" id="GO:0051301">
    <property type="term" value="P:cell division"/>
    <property type="evidence" value="ECO:0007669"/>
    <property type="project" value="UniProtKB-KW"/>
</dbReference>
<dbReference type="PANTHER" id="PTHR47755">
    <property type="entry name" value="CELL DIVISION PROTEIN FTSX"/>
    <property type="match status" value="1"/>
</dbReference>
<feature type="domain" description="ABC3 transporter permease C-terminal" evidence="12">
    <location>
        <begin position="156"/>
        <end position="264"/>
    </location>
</feature>
<evidence type="ECO:0000259" key="12">
    <source>
        <dbReference type="Pfam" id="PF02687"/>
    </source>
</evidence>
<evidence type="ECO:0000256" key="2">
    <source>
        <dbReference type="ARBA" id="ARBA00007379"/>
    </source>
</evidence>
<accession>A0A6L5GPW5</accession>
<dbReference type="Pfam" id="PF02687">
    <property type="entry name" value="FtsX"/>
    <property type="match status" value="1"/>
</dbReference>
<dbReference type="PIRSF" id="PIRSF003097">
    <property type="entry name" value="FtsX"/>
    <property type="match status" value="1"/>
</dbReference>
<evidence type="ECO:0000313" key="14">
    <source>
        <dbReference type="EMBL" id="MQM72274.1"/>
    </source>
</evidence>
<organism evidence="14 15">
    <name type="scientific">Candidatus Pseudoramibacter fermentans</name>
    <dbReference type="NCBI Taxonomy" id="2594427"/>
    <lineage>
        <taxon>Bacteria</taxon>
        <taxon>Bacillati</taxon>
        <taxon>Bacillota</taxon>
        <taxon>Clostridia</taxon>
        <taxon>Eubacteriales</taxon>
        <taxon>Eubacteriaceae</taxon>
        <taxon>Pseudoramibacter</taxon>
    </lineage>
</organism>
<comment type="similarity">
    <text evidence="2 10">Belongs to the ABC-4 integral membrane protein family. FtsX subfamily.</text>
</comment>
<evidence type="ECO:0000313" key="15">
    <source>
        <dbReference type="Proteomes" id="UP000473648"/>
    </source>
</evidence>
<evidence type="ECO:0000256" key="1">
    <source>
        <dbReference type="ARBA" id="ARBA00004651"/>
    </source>
</evidence>
<dbReference type="InterPro" id="IPR004513">
    <property type="entry name" value="FtsX"/>
</dbReference>
<comment type="function">
    <text evidence="10">Part of the ABC transporter FtsEX involved in asymmetric cellular division facilitating the initiation of sporulation.</text>
</comment>
<feature type="transmembrane region" description="Helical" evidence="11">
    <location>
        <begin position="152"/>
        <end position="173"/>
    </location>
</feature>
<dbReference type="NCBIfam" id="NF038347">
    <property type="entry name" value="FtsX_Gpos"/>
    <property type="match status" value="1"/>
</dbReference>
<evidence type="ECO:0000256" key="3">
    <source>
        <dbReference type="ARBA" id="ARBA00021907"/>
    </source>
</evidence>
<feature type="transmembrane region" description="Helical" evidence="11">
    <location>
        <begin position="247"/>
        <end position="271"/>
    </location>
</feature>
<comment type="caution">
    <text evidence="14">The sequence shown here is derived from an EMBL/GenBank/DDBJ whole genome shotgun (WGS) entry which is preliminary data.</text>
</comment>
<keyword evidence="15" id="KW-1185">Reference proteome</keyword>
<feature type="transmembrane region" description="Helical" evidence="11">
    <location>
        <begin position="206"/>
        <end position="227"/>
    </location>
</feature>
<keyword evidence="5 10" id="KW-0132">Cell division</keyword>
<evidence type="ECO:0000256" key="5">
    <source>
        <dbReference type="ARBA" id="ARBA00022618"/>
    </source>
</evidence>
<dbReference type="PANTHER" id="PTHR47755:SF1">
    <property type="entry name" value="CELL DIVISION PROTEIN FTSX"/>
    <property type="match status" value="1"/>
</dbReference>
<keyword evidence="7 11" id="KW-1133">Transmembrane helix</keyword>
<dbReference type="EMBL" id="VOGB01000004">
    <property type="protein sequence ID" value="MQM72274.1"/>
    <property type="molecule type" value="Genomic_DNA"/>
</dbReference>
<evidence type="ECO:0000256" key="10">
    <source>
        <dbReference type="PIRNR" id="PIRNR003097"/>
    </source>
</evidence>
<dbReference type="InterPro" id="IPR040690">
    <property type="entry name" value="FtsX_ECD"/>
</dbReference>